<dbReference type="EMBL" id="JAAXLS010000020">
    <property type="protein sequence ID" value="NKQ56154.1"/>
    <property type="molecule type" value="Genomic_DNA"/>
</dbReference>
<dbReference type="Gene3D" id="3.40.47.10">
    <property type="match status" value="1"/>
</dbReference>
<dbReference type="PIRSF" id="PIRSF000429">
    <property type="entry name" value="Ac-CoA_Ac_transf"/>
    <property type="match status" value="1"/>
</dbReference>
<proteinExistence type="predicted"/>
<dbReference type="InterPro" id="IPR016039">
    <property type="entry name" value="Thiolase-like"/>
</dbReference>
<accession>A0ABX1JB88</accession>
<organism evidence="3 4">
    <name type="scientific">Amycolatopsis acididurans</name>
    <dbReference type="NCBI Taxonomy" id="2724524"/>
    <lineage>
        <taxon>Bacteria</taxon>
        <taxon>Bacillati</taxon>
        <taxon>Actinomycetota</taxon>
        <taxon>Actinomycetes</taxon>
        <taxon>Pseudonocardiales</taxon>
        <taxon>Pseudonocardiaceae</taxon>
        <taxon>Amycolatopsis</taxon>
    </lineage>
</organism>
<dbReference type="PANTHER" id="PTHR42870:SF1">
    <property type="entry name" value="NON-SPECIFIC LIPID-TRANSFER PROTEIN-LIKE 2"/>
    <property type="match status" value="1"/>
</dbReference>
<dbReference type="InterPro" id="IPR020616">
    <property type="entry name" value="Thiolase_N"/>
</dbReference>
<protein>
    <submittedName>
        <fullName evidence="3">Thiolase family protein</fullName>
    </submittedName>
</protein>
<feature type="domain" description="Thiolase N-terminal" evidence="1">
    <location>
        <begin position="8"/>
        <end position="216"/>
    </location>
</feature>
<dbReference type="Pfam" id="PF00108">
    <property type="entry name" value="Thiolase_N"/>
    <property type="match status" value="1"/>
</dbReference>
<evidence type="ECO:0000313" key="3">
    <source>
        <dbReference type="EMBL" id="NKQ56154.1"/>
    </source>
</evidence>
<sequence>MSVSAEHVVVAGVGMHPFGRFEGVTPAQMGQLAVTRALADAGMRWADVDAAYFASMYLPATSGARTLKPLGATGIPISDVEAACASGGVALKQAILGLRAGEYDCVAVVGVEKMPRGFMDPAMIFEPWQIELGLSVNPSYWAMRASRHMHEYGTTETQIAKVAVKNHRNSVHNENAMYRKEFSLDEILASPLVCDPIRLLEICAPNEGAAAVILTRGDRPAPDPRPEITIAGCAQVLAGFSADWRAPMHSLSARADDAVPPTSKAAEKAYAEAGIGPDDIDCFEVQDTDAFSELEAYEHLGLCRPGEGGRLIDEGVTDIGGPKPVNASGGLISKGEPVGASHLGQVVEIVRQLRGEARPRQVSGAATGLAHVLGAAGNCAVTILRRSA</sequence>
<reference evidence="3 4" key="1">
    <citation type="submission" date="2020-04" db="EMBL/GenBank/DDBJ databases">
        <title>Novel species.</title>
        <authorList>
            <person name="Teo W.F.A."/>
            <person name="Lipun K."/>
            <person name="Srisuk N."/>
            <person name="Duangmal K."/>
        </authorList>
    </citation>
    <scope>NUCLEOTIDE SEQUENCE [LARGE SCALE GENOMIC DNA]</scope>
    <source>
        <strain evidence="3 4">K13G38</strain>
    </source>
</reference>
<dbReference type="Pfam" id="PF22691">
    <property type="entry name" value="Thiolase_C_1"/>
    <property type="match status" value="1"/>
</dbReference>
<evidence type="ECO:0000259" key="2">
    <source>
        <dbReference type="Pfam" id="PF22691"/>
    </source>
</evidence>
<dbReference type="PANTHER" id="PTHR42870">
    <property type="entry name" value="ACETYL-COA C-ACETYLTRANSFERASE"/>
    <property type="match status" value="1"/>
</dbReference>
<name>A0ABX1JB88_9PSEU</name>
<comment type="caution">
    <text evidence="3">The sequence shown here is derived from an EMBL/GenBank/DDBJ whole genome shotgun (WGS) entry which is preliminary data.</text>
</comment>
<evidence type="ECO:0000313" key="4">
    <source>
        <dbReference type="Proteomes" id="UP000715441"/>
    </source>
</evidence>
<feature type="domain" description="Thiolase C-terminal" evidence="2">
    <location>
        <begin position="250"/>
        <end position="383"/>
    </location>
</feature>
<dbReference type="Proteomes" id="UP000715441">
    <property type="component" value="Unassembled WGS sequence"/>
</dbReference>
<dbReference type="InterPro" id="IPR002155">
    <property type="entry name" value="Thiolase"/>
</dbReference>
<keyword evidence="4" id="KW-1185">Reference proteome</keyword>
<gene>
    <name evidence="3" type="ORF">HFP15_25065</name>
</gene>
<dbReference type="InterPro" id="IPR055140">
    <property type="entry name" value="Thiolase_C_2"/>
</dbReference>
<dbReference type="SUPFAM" id="SSF53901">
    <property type="entry name" value="Thiolase-like"/>
    <property type="match status" value="2"/>
</dbReference>
<dbReference type="CDD" id="cd00829">
    <property type="entry name" value="SCP-x_thiolase"/>
    <property type="match status" value="1"/>
</dbReference>
<evidence type="ECO:0000259" key="1">
    <source>
        <dbReference type="Pfam" id="PF00108"/>
    </source>
</evidence>